<dbReference type="AlphaFoldDB" id="A0A0B2VZF2"/>
<accession>A0A0B2VZF2</accession>
<gene>
    <name evidence="2" type="ORF">Tcan_07898</name>
</gene>
<dbReference type="Proteomes" id="UP000031036">
    <property type="component" value="Unassembled WGS sequence"/>
</dbReference>
<proteinExistence type="predicted"/>
<feature type="region of interest" description="Disordered" evidence="1">
    <location>
        <begin position="750"/>
        <end position="770"/>
    </location>
</feature>
<evidence type="ECO:0000313" key="3">
    <source>
        <dbReference type="Proteomes" id="UP000031036"/>
    </source>
</evidence>
<feature type="compositionally biased region" description="Low complexity" evidence="1">
    <location>
        <begin position="1031"/>
        <end position="1051"/>
    </location>
</feature>
<evidence type="ECO:0000256" key="1">
    <source>
        <dbReference type="SAM" id="MobiDB-lite"/>
    </source>
</evidence>
<reference evidence="2 3" key="1">
    <citation type="submission" date="2014-11" db="EMBL/GenBank/DDBJ databases">
        <title>Genetic blueprint of the zoonotic pathogen Toxocara canis.</title>
        <authorList>
            <person name="Zhu X.-Q."/>
            <person name="Korhonen P.K."/>
            <person name="Cai H."/>
            <person name="Young N.D."/>
            <person name="Nejsum P."/>
            <person name="von Samson-Himmelstjerna G."/>
            <person name="Boag P.R."/>
            <person name="Tan P."/>
            <person name="Li Q."/>
            <person name="Min J."/>
            <person name="Yang Y."/>
            <person name="Wang X."/>
            <person name="Fang X."/>
            <person name="Hall R.S."/>
            <person name="Hofmann A."/>
            <person name="Sternberg P.W."/>
            <person name="Jex A.R."/>
            <person name="Gasser R.B."/>
        </authorList>
    </citation>
    <scope>NUCLEOTIDE SEQUENCE [LARGE SCALE GENOMIC DNA]</scope>
    <source>
        <strain evidence="2">PN_DK_2014</strain>
    </source>
</reference>
<dbReference type="EMBL" id="JPKZ01000156">
    <property type="protein sequence ID" value="KHN88931.1"/>
    <property type="molecule type" value="Genomic_DNA"/>
</dbReference>
<dbReference type="OrthoDB" id="10596662at2759"/>
<comment type="caution">
    <text evidence="2">The sequence shown here is derived from an EMBL/GenBank/DDBJ whole genome shotgun (WGS) entry which is preliminary data.</text>
</comment>
<feature type="compositionally biased region" description="Basic and acidic residues" evidence="1">
    <location>
        <begin position="756"/>
        <end position="770"/>
    </location>
</feature>
<name>A0A0B2VZF2_TOXCA</name>
<protein>
    <submittedName>
        <fullName evidence="2">Uncharacterized protein</fullName>
    </submittedName>
</protein>
<feature type="region of interest" description="Disordered" evidence="1">
    <location>
        <begin position="1031"/>
        <end position="1053"/>
    </location>
</feature>
<keyword evidence="3" id="KW-1185">Reference proteome</keyword>
<evidence type="ECO:0000313" key="2">
    <source>
        <dbReference type="EMBL" id="KHN88931.1"/>
    </source>
</evidence>
<sequence length="1119" mass="126137">MHTYHVRITVTVSRARFVGLLNRRFHRECLEEEVGKSGEMFQNMVEHSVERSSAQSPMASLIESIDHRLDGRMSGRTIKTEIEDYDEITANIFALGNDQNVDAPSTFGGDLNDGGVGHSYGENCISFGDSELAHSSALQRASAGFSIDRFLNAGGTSDDGEEPGSEWSKWNFMKANRKQSAVHAVAGQYSDVYTVEGFLQNDSVEEVLPLIFSDSRRGLLKFSYRMWALNRLGINPLKEVTCRLNWSEVVPICLQRDVSEDGRVKNALRKYISNYIYNCRQTIVVRENRDELNRIKTLGLSKERLRKAIAQLVNKTSNQHGWTLYRPIPSYIMRNISGVRNKANKEKQQMEQVSVSDAVGGNVEQRAEQFATSTVKAKEVETPPDINKGGTLSSVMKRVFVRGMSSALRDSYRDEAIAALGFKDWLCVNVAEVDYTPVIPQVLQADPLLARKVQSRLSAYVAICVRKARIKVMIKKYADELLRIRENFTKETVPEALLVELIRRASDENGWDGQIPSTVGLKGWIFERTVDFFRGKVAENTATSCGEIDWEVSEGKEEMRELDQASDELPPTSLIELDSYKSAMREVFDSKRHIRASFRQYAFDALNICATMRGDPSALDFSTVVPKAFHQQPTTLHRITRQLAWSASSKVLSQRRALIMQKRAAQMANIRRQYPTSKDVPRELIKEIIDQVYAEEEWGEHKPAVEPFINKLYEYTMSYVEKLGECNLEEIAESEEASCSKSGSLHEEDALSDVSSLRRGEGAQLRRSERNLHKRSIDESDVPVPECKRKMISPTVRQADVTLADFDDEQCSDQGSLEAAIKGLFERDVKGPLSSTFRRRVVEELGVTMSFSGILEELDYSSLIPLAIRRNKQVHEQVRQQIITYLIGFIRRSRLTYIAEERAPQLVELLKQYPKQNTIPLNALYALIHQIAKEKGWKRYLPLASKLKYRIYERRELITKRASVQTAQHTQQRIPPALATAIVATGSAVTPIQTTMAKNKRSSLSSLLAIGGKSVFATPDGEESQAVSSTTLASVASSSRRSLTAESSSDSFMHTMKNKLKDLSPEEMSVLMNRINEHVREKMVAQLASQIVQNFDPSQQDSMFNEILGIVDSHKTASP</sequence>
<organism evidence="2 3">
    <name type="scientific">Toxocara canis</name>
    <name type="common">Canine roundworm</name>
    <dbReference type="NCBI Taxonomy" id="6265"/>
    <lineage>
        <taxon>Eukaryota</taxon>
        <taxon>Metazoa</taxon>
        <taxon>Ecdysozoa</taxon>
        <taxon>Nematoda</taxon>
        <taxon>Chromadorea</taxon>
        <taxon>Rhabditida</taxon>
        <taxon>Spirurina</taxon>
        <taxon>Ascaridomorpha</taxon>
        <taxon>Ascaridoidea</taxon>
        <taxon>Toxocaridae</taxon>
        <taxon>Toxocara</taxon>
    </lineage>
</organism>